<comment type="caution">
    <text evidence="5">The sequence shown here is derived from an EMBL/GenBank/DDBJ whole genome shotgun (WGS) entry which is preliminary data.</text>
</comment>
<dbReference type="Proteomes" id="UP000256645">
    <property type="component" value="Unassembled WGS sequence"/>
</dbReference>
<dbReference type="PANTHER" id="PTHR10039">
    <property type="entry name" value="AMELOGENIN"/>
    <property type="match status" value="1"/>
</dbReference>
<dbReference type="SUPFAM" id="SSF52540">
    <property type="entry name" value="P-loop containing nucleoside triphosphate hydrolases"/>
    <property type="match status" value="1"/>
</dbReference>
<dbReference type="OrthoDB" id="443402at2759"/>
<keyword evidence="1" id="KW-0677">Repeat</keyword>
<evidence type="ECO:0000313" key="5">
    <source>
        <dbReference type="EMBL" id="RDW71459.1"/>
    </source>
</evidence>
<dbReference type="PANTHER" id="PTHR10039:SF5">
    <property type="entry name" value="NACHT DOMAIN-CONTAINING PROTEIN"/>
    <property type="match status" value="1"/>
</dbReference>
<evidence type="ECO:0000259" key="3">
    <source>
        <dbReference type="Pfam" id="PF24883"/>
    </source>
</evidence>
<accession>A0A3D8RBM4</accession>
<name>A0A3D8RBM4_9HELO</name>
<dbReference type="AlphaFoldDB" id="A0A3D8RBM4"/>
<proteinExistence type="predicted"/>
<evidence type="ECO:0000256" key="1">
    <source>
        <dbReference type="ARBA" id="ARBA00022737"/>
    </source>
</evidence>
<dbReference type="InterPro" id="IPR056884">
    <property type="entry name" value="NPHP3-like_N"/>
</dbReference>
<dbReference type="Pfam" id="PF24883">
    <property type="entry name" value="NPHP3_N"/>
    <property type="match status" value="1"/>
</dbReference>
<evidence type="ECO:0000259" key="4">
    <source>
        <dbReference type="Pfam" id="PF25053"/>
    </source>
</evidence>
<dbReference type="InterPro" id="IPR056693">
    <property type="entry name" value="DUF7791"/>
</dbReference>
<evidence type="ECO:0000313" key="6">
    <source>
        <dbReference type="Proteomes" id="UP000256645"/>
    </source>
</evidence>
<dbReference type="EMBL" id="PDLM01000008">
    <property type="protein sequence ID" value="RDW71459.1"/>
    <property type="molecule type" value="Genomic_DNA"/>
</dbReference>
<feature type="domain" description="DUF7791" evidence="4">
    <location>
        <begin position="591"/>
        <end position="735"/>
    </location>
</feature>
<dbReference type="STRING" id="1849047.A0A3D8RBM4"/>
<keyword evidence="6" id="KW-1185">Reference proteome</keyword>
<sequence length="1035" mass="116876">MDPLSALSLAGTIVQFVDYGTKLFSNATELYKSSVGTLSTNHELELITTDLAALVAKLRTTFGSGALDPNDADVPQKSSFEQLSDEAAILAEEILMRLDKLKNKKEKHKTWHSLQKAVASAWSEKELTSLKERLLGFRKALETRVLEDIDSNSIRMSSRFDSLDQQTQQILSAILESSKVSTTRISQDLHNQMMAQTIAFTQVLSRIESLNQDQHRRTRSTIYQEISADVPFGAGDADGIQGITANIEMLGVSDAAESQVRSAINSKILQSLRYSTMSSRYEDVLEPHPETFEWAFHRSRMDDDRLNCLSDWLERNGSIYWISGKAGSGKSTLMKHMFSDERTLERLKVWAKGKPLCVASFFFWNSGTKEQKSHSGLLRALLFQVLKSYPALTPVILPVLWAKLYSKAVGGDGKSEDSIDSWSVPQLMRTFRALICQKSLALKIYFAIDGLDEFDGDHEEIARLFQDISNFDNIKVCLSSRPWVVFEQIFENSPSLRLQRLTYRDIERYVVDNLMKNTFFQRLAKENPEGAPALVQEIVDKADGVFLWVKLVVKSLLDGIRNRDEMCHLWERLRLLPRELEPLYSRLLELVEPLYMPWVSKAFQILRTNRDLADNPFGELTPYTASVERVSVAAFYLAMTPDLNARTILRMSSYELKLKLESKCKDTEVHLTARCAGFREVSGTGPDAPITFFHRTARDFLSSELHWSKLRMKTMDTNFSPCIVMMRSCILQVLVNHVLHQGRREEATPFVEINPANAIPICSIDDVTAALAKDFLIYIHNASDDTTTVADQTILFDQFSSILDPSWSNRLYTNLRGFPNSLEIAALFNVKSYLASKIPQDTEEKTKRIATDVLRYLLPDKDCHVKYGIPFPRNEVVSFLLQLGADSSDRGPSSSAWENTLEFLRIGTEHAKSAKGSTSESDEVFDFVAENQMTYDPRALQIRYLQIMETLVLSNASPGVCVQSHSKINGHSALSLTENVLMKEFPLEAAPLLKAIQDKLKIQDSTVSLKRRRGESSPSNDENGCSKRRATSILD</sequence>
<feature type="domain" description="Nephrocystin 3-like N-terminal" evidence="3">
    <location>
        <begin position="310"/>
        <end position="481"/>
    </location>
</feature>
<organism evidence="5 6">
    <name type="scientific">Coleophoma cylindrospora</name>
    <dbReference type="NCBI Taxonomy" id="1849047"/>
    <lineage>
        <taxon>Eukaryota</taxon>
        <taxon>Fungi</taxon>
        <taxon>Dikarya</taxon>
        <taxon>Ascomycota</taxon>
        <taxon>Pezizomycotina</taxon>
        <taxon>Leotiomycetes</taxon>
        <taxon>Helotiales</taxon>
        <taxon>Dermateaceae</taxon>
        <taxon>Coleophoma</taxon>
    </lineage>
</organism>
<reference evidence="5 6" key="1">
    <citation type="journal article" date="2018" name="IMA Fungus">
        <title>IMA Genome-F 9: Draft genome sequence of Annulohypoxylon stygium, Aspergillus mulundensis, Berkeleyomyces basicola (syn. Thielaviopsis basicola), Ceratocystis smalleyi, two Cercospora beticola strains, Coleophoma cylindrospora, Fusarium fracticaudum, Phialophora cf. hyalina, and Morchella septimelata.</title>
        <authorList>
            <person name="Wingfield B.D."/>
            <person name="Bills G.F."/>
            <person name="Dong Y."/>
            <person name="Huang W."/>
            <person name="Nel W.J."/>
            <person name="Swalarsk-Parry B.S."/>
            <person name="Vaghefi N."/>
            <person name="Wilken P.M."/>
            <person name="An Z."/>
            <person name="de Beer Z.W."/>
            <person name="De Vos L."/>
            <person name="Chen L."/>
            <person name="Duong T.A."/>
            <person name="Gao Y."/>
            <person name="Hammerbacher A."/>
            <person name="Kikkert J.R."/>
            <person name="Li Y."/>
            <person name="Li H."/>
            <person name="Li K."/>
            <person name="Li Q."/>
            <person name="Liu X."/>
            <person name="Ma X."/>
            <person name="Naidoo K."/>
            <person name="Pethybridge S.J."/>
            <person name="Sun J."/>
            <person name="Steenkamp E.T."/>
            <person name="van der Nest M.A."/>
            <person name="van Wyk S."/>
            <person name="Wingfield M.J."/>
            <person name="Xiong C."/>
            <person name="Yue Q."/>
            <person name="Zhang X."/>
        </authorList>
    </citation>
    <scope>NUCLEOTIDE SEQUENCE [LARGE SCALE GENOMIC DNA]</scope>
    <source>
        <strain evidence="5 6">BP6252</strain>
    </source>
</reference>
<dbReference type="Gene3D" id="3.40.50.300">
    <property type="entry name" value="P-loop containing nucleotide triphosphate hydrolases"/>
    <property type="match status" value="1"/>
</dbReference>
<gene>
    <name evidence="5" type="ORF">BP6252_08022</name>
</gene>
<feature type="region of interest" description="Disordered" evidence="2">
    <location>
        <begin position="1007"/>
        <end position="1035"/>
    </location>
</feature>
<feature type="compositionally biased region" description="Basic residues" evidence="2">
    <location>
        <begin position="1026"/>
        <end position="1035"/>
    </location>
</feature>
<protein>
    <submittedName>
        <fullName evidence="5">Uncharacterized protein</fullName>
    </submittedName>
</protein>
<evidence type="ECO:0000256" key="2">
    <source>
        <dbReference type="SAM" id="MobiDB-lite"/>
    </source>
</evidence>
<dbReference type="InterPro" id="IPR027417">
    <property type="entry name" value="P-loop_NTPase"/>
</dbReference>
<dbReference type="Pfam" id="PF25053">
    <property type="entry name" value="DUF7791"/>
    <property type="match status" value="1"/>
</dbReference>